<protein>
    <submittedName>
        <fullName evidence="2">Uncharacterized protein</fullName>
    </submittedName>
</protein>
<keyword evidence="1" id="KW-0812">Transmembrane</keyword>
<dbReference type="Pfam" id="PF19578">
    <property type="entry name" value="DUF6090"/>
    <property type="match status" value="1"/>
</dbReference>
<keyword evidence="3" id="KW-1185">Reference proteome</keyword>
<gene>
    <name evidence="2" type="ORF">F1003_02450</name>
</gene>
<evidence type="ECO:0000313" key="3">
    <source>
        <dbReference type="Proteomes" id="UP000447545"/>
    </source>
</evidence>
<name>A0A7K1G9F1_9FLAO</name>
<dbReference type="Proteomes" id="UP000447545">
    <property type="component" value="Unassembled WGS sequence"/>
</dbReference>
<evidence type="ECO:0000313" key="2">
    <source>
        <dbReference type="EMBL" id="MTE25781.1"/>
    </source>
</evidence>
<sequence length="229" mass="26691">MIKFFRRIRQNLLLEGKTGKYLKYAIGEIVLVVIGILIALSINNWNLNRKQHNAEKEFLQGIKADLKKDKDYIDLVIERQQPKLDVFNYLNTASTKLHTENAIEVDSLFKIYFSSQRTFYPISGSFESAVSGNKINSFKDKAITSALIKLYNTTYARLIDNGNISDDRWDFLSKKYRHERRTGINESMSDAQLSALLDDMYHHFVHMRWYQNQLTDANNEIDAILNNIK</sequence>
<dbReference type="InterPro" id="IPR045749">
    <property type="entry name" value="DUF6090"/>
</dbReference>
<feature type="transmembrane region" description="Helical" evidence="1">
    <location>
        <begin position="21"/>
        <end position="42"/>
    </location>
</feature>
<proteinExistence type="predicted"/>
<accession>A0A7K1G9F1</accession>
<organism evidence="2 3">
    <name type="scientific">Winogradskyella ouciana</name>
    <dbReference type="NCBI Taxonomy" id="2608631"/>
    <lineage>
        <taxon>Bacteria</taxon>
        <taxon>Pseudomonadati</taxon>
        <taxon>Bacteroidota</taxon>
        <taxon>Flavobacteriia</taxon>
        <taxon>Flavobacteriales</taxon>
        <taxon>Flavobacteriaceae</taxon>
        <taxon>Winogradskyella</taxon>
    </lineage>
</organism>
<comment type="caution">
    <text evidence="2">The sequence shown here is derived from an EMBL/GenBank/DDBJ whole genome shotgun (WGS) entry which is preliminary data.</text>
</comment>
<keyword evidence="1" id="KW-1133">Transmembrane helix</keyword>
<dbReference type="EMBL" id="WJYA01000002">
    <property type="protein sequence ID" value="MTE25781.1"/>
    <property type="molecule type" value="Genomic_DNA"/>
</dbReference>
<keyword evidence="1" id="KW-0472">Membrane</keyword>
<dbReference type="RefSeq" id="WP_155087612.1">
    <property type="nucleotide sequence ID" value="NZ_WJYA01000002.1"/>
</dbReference>
<evidence type="ECO:0000256" key="1">
    <source>
        <dbReference type="SAM" id="Phobius"/>
    </source>
</evidence>
<dbReference type="AlphaFoldDB" id="A0A7K1G9F1"/>
<reference evidence="2 3" key="1">
    <citation type="submission" date="2019-11" db="EMBL/GenBank/DDBJ databases">
        <title>Winogradskyella ouciana sp. nov., isolated from the hadal seawater of the Mariana Trench.</title>
        <authorList>
            <person name="Liu R."/>
        </authorList>
    </citation>
    <scope>NUCLEOTIDE SEQUENCE [LARGE SCALE GENOMIC DNA]</scope>
    <source>
        <strain evidence="2 3">ZXX205</strain>
    </source>
</reference>